<dbReference type="CDD" id="cd00130">
    <property type="entry name" value="PAS"/>
    <property type="match status" value="2"/>
</dbReference>
<dbReference type="NCBIfam" id="TIGR00229">
    <property type="entry name" value="sensory_box"/>
    <property type="match status" value="1"/>
</dbReference>
<dbReference type="SMART" id="SM00086">
    <property type="entry name" value="PAC"/>
    <property type="match status" value="2"/>
</dbReference>
<organism evidence="19 20">
    <name type="scientific">Microvirga aerophila</name>
    <dbReference type="NCBI Taxonomy" id="670291"/>
    <lineage>
        <taxon>Bacteria</taxon>
        <taxon>Pseudomonadati</taxon>
        <taxon>Pseudomonadota</taxon>
        <taxon>Alphaproteobacteria</taxon>
        <taxon>Hyphomicrobiales</taxon>
        <taxon>Methylobacteriaceae</taxon>
        <taxon>Microvirga</taxon>
    </lineage>
</organism>
<dbReference type="GO" id="GO:0009881">
    <property type="term" value="F:photoreceptor activity"/>
    <property type="evidence" value="ECO:0007669"/>
    <property type="project" value="UniProtKB-KW"/>
</dbReference>
<dbReference type="PANTHER" id="PTHR41523:SF8">
    <property type="entry name" value="ETHYLENE RESPONSE SENSOR PROTEIN"/>
    <property type="match status" value="1"/>
</dbReference>
<keyword evidence="8" id="KW-0288">FMN</keyword>
<dbReference type="EC" id="2.7.13.3" evidence="2"/>
<dbReference type="InterPro" id="IPR036890">
    <property type="entry name" value="HATPase_C_sf"/>
</dbReference>
<keyword evidence="12 19" id="KW-0418">Kinase</keyword>
<dbReference type="PROSITE" id="PS50113">
    <property type="entry name" value="PAC"/>
    <property type="match status" value="2"/>
</dbReference>
<evidence type="ECO:0000256" key="5">
    <source>
        <dbReference type="ARBA" id="ARBA00022553"/>
    </source>
</evidence>
<keyword evidence="10" id="KW-0677">Repeat</keyword>
<dbReference type="PANTHER" id="PTHR41523">
    <property type="entry name" value="TWO-COMPONENT SYSTEM SENSOR PROTEIN"/>
    <property type="match status" value="1"/>
</dbReference>
<keyword evidence="13" id="KW-0067">ATP-binding</keyword>
<keyword evidence="6" id="KW-0716">Sensory transduction</keyword>
<evidence type="ECO:0000256" key="4">
    <source>
        <dbReference type="ARBA" id="ARBA00022543"/>
    </source>
</evidence>
<keyword evidence="20" id="KW-1185">Reference proteome</keyword>
<keyword evidence="14" id="KW-0157">Chromophore</keyword>
<dbReference type="PROSITE" id="PS50112">
    <property type="entry name" value="PAS"/>
    <property type="match status" value="1"/>
</dbReference>
<accession>A0A512BPX7</accession>
<sequence>MDFNETESQFAVLAESLPQLVWSTRPDGYYDYFNRRWHEFTGLTPEQSFGEGWSSAVHPDDLPFVLNLWRTALEAGQPFEGEYRIRRADGAFCWMLSRAIPIRDLSGKTIRWFGTCTNIDSQKKAEEAFRFLEEQHRLALEAANLGTWQINLDEGVISLDQGACALFSIQSEGLRSIPLEDAVARVHPEDQSRFKEHMTASTGPASNGRYEIEYRIILSDGGTRWVRSNGKVRFIYEAGVSRAVSLSGVIGDITQHHASEEAQQLLTRELTHRVKNLFAIANGMVSMTARTAKDPKEMANALRGRLSALSRAHELAQPLSMFNHGAGPEVGLGQLIDAVIAPYKQADDRVTISGPDVRVGSNTTTSLALVLHELATNAAKYGCLSNSDGRLAIEWTVSQDSVNVLWIETGGPAIEAHPTFEGFGSQLAQRSVAGQLGGSLTREWLAEGLRVHMTMPLDRLAG</sequence>
<dbReference type="Pfam" id="PF08447">
    <property type="entry name" value="PAS_3"/>
    <property type="match status" value="2"/>
</dbReference>
<evidence type="ECO:0000256" key="15">
    <source>
        <dbReference type="ARBA" id="ARBA00023026"/>
    </source>
</evidence>
<dbReference type="EMBL" id="BJYU01000018">
    <property type="protein sequence ID" value="GEO13999.1"/>
    <property type="molecule type" value="Genomic_DNA"/>
</dbReference>
<dbReference type="InterPro" id="IPR013655">
    <property type="entry name" value="PAS_fold_3"/>
</dbReference>
<dbReference type="GO" id="GO:0005524">
    <property type="term" value="F:ATP binding"/>
    <property type="evidence" value="ECO:0007669"/>
    <property type="project" value="UniProtKB-KW"/>
</dbReference>
<keyword evidence="16" id="KW-0675">Receptor</keyword>
<dbReference type="InterPro" id="IPR001610">
    <property type="entry name" value="PAC"/>
</dbReference>
<comment type="caution">
    <text evidence="19">The sequence shown here is derived from an EMBL/GenBank/DDBJ whole genome shotgun (WGS) entry which is preliminary data.</text>
</comment>
<dbReference type="FunFam" id="3.30.450.20:FF:000099">
    <property type="entry name" value="Sensory box sensor histidine kinase"/>
    <property type="match status" value="1"/>
</dbReference>
<dbReference type="InterPro" id="IPR035965">
    <property type="entry name" value="PAS-like_dom_sf"/>
</dbReference>
<evidence type="ECO:0000256" key="2">
    <source>
        <dbReference type="ARBA" id="ARBA00012438"/>
    </source>
</evidence>
<evidence type="ECO:0000256" key="10">
    <source>
        <dbReference type="ARBA" id="ARBA00022737"/>
    </source>
</evidence>
<evidence type="ECO:0000256" key="1">
    <source>
        <dbReference type="ARBA" id="ARBA00000085"/>
    </source>
</evidence>
<dbReference type="InterPro" id="IPR011102">
    <property type="entry name" value="Sig_transdc_His_kinase_HWE"/>
</dbReference>
<dbReference type="RefSeq" id="WP_162815677.1">
    <property type="nucleotide sequence ID" value="NZ_BJYU01000018.1"/>
</dbReference>
<dbReference type="SMART" id="SM00911">
    <property type="entry name" value="HWE_HK"/>
    <property type="match status" value="1"/>
</dbReference>
<dbReference type="AlphaFoldDB" id="A0A512BPX7"/>
<reference evidence="19 20" key="1">
    <citation type="submission" date="2019-07" db="EMBL/GenBank/DDBJ databases">
        <title>Whole genome shotgun sequence of Microvirga aerophila NBRC 106136.</title>
        <authorList>
            <person name="Hosoyama A."/>
            <person name="Uohara A."/>
            <person name="Ohji S."/>
            <person name="Ichikawa N."/>
        </authorList>
    </citation>
    <scope>NUCLEOTIDE SEQUENCE [LARGE SCALE GENOMIC DNA]</scope>
    <source>
        <strain evidence="19 20">NBRC 106136</strain>
    </source>
</reference>
<evidence type="ECO:0000256" key="8">
    <source>
        <dbReference type="ARBA" id="ARBA00022643"/>
    </source>
</evidence>
<dbReference type="SUPFAM" id="SSF55785">
    <property type="entry name" value="PYP-like sensor domain (PAS domain)"/>
    <property type="match status" value="2"/>
</dbReference>
<gene>
    <name evidence="19" type="ORF">MAE02_16950</name>
</gene>
<comment type="catalytic activity">
    <reaction evidence="1">
        <text>ATP + protein L-histidine = ADP + protein N-phospho-L-histidine.</text>
        <dbReference type="EC" id="2.7.13.3"/>
    </reaction>
</comment>
<evidence type="ECO:0000259" key="17">
    <source>
        <dbReference type="PROSITE" id="PS50112"/>
    </source>
</evidence>
<keyword evidence="5" id="KW-0597">Phosphoprotein</keyword>
<keyword evidence="7" id="KW-0285">Flavoprotein</keyword>
<dbReference type="Pfam" id="PF07536">
    <property type="entry name" value="HWE_HK"/>
    <property type="match status" value="1"/>
</dbReference>
<feature type="domain" description="PAC" evidence="18">
    <location>
        <begin position="79"/>
        <end position="131"/>
    </location>
</feature>
<keyword evidence="9" id="KW-0808">Transferase</keyword>
<protein>
    <recommendedName>
        <fullName evidence="3">Blue-light-activated histidine kinase</fullName>
        <ecNumber evidence="2">2.7.13.3</ecNumber>
    </recommendedName>
</protein>
<evidence type="ECO:0000313" key="20">
    <source>
        <dbReference type="Proteomes" id="UP000321085"/>
    </source>
</evidence>
<feature type="domain" description="PAC" evidence="18">
    <location>
        <begin position="210"/>
        <end position="265"/>
    </location>
</feature>
<evidence type="ECO:0000256" key="16">
    <source>
        <dbReference type="ARBA" id="ARBA00023170"/>
    </source>
</evidence>
<feature type="domain" description="PAS" evidence="17">
    <location>
        <begin position="6"/>
        <end position="76"/>
    </location>
</feature>
<proteinExistence type="predicted"/>
<evidence type="ECO:0000256" key="9">
    <source>
        <dbReference type="ARBA" id="ARBA00022679"/>
    </source>
</evidence>
<evidence type="ECO:0000256" key="14">
    <source>
        <dbReference type="ARBA" id="ARBA00022991"/>
    </source>
</evidence>
<dbReference type="Gene3D" id="3.30.565.10">
    <property type="entry name" value="Histidine kinase-like ATPase, C-terminal domain"/>
    <property type="match status" value="1"/>
</dbReference>
<evidence type="ECO:0000256" key="12">
    <source>
        <dbReference type="ARBA" id="ARBA00022777"/>
    </source>
</evidence>
<dbReference type="InterPro" id="IPR000014">
    <property type="entry name" value="PAS"/>
</dbReference>
<keyword evidence="11" id="KW-0547">Nucleotide-binding</keyword>
<dbReference type="Gene3D" id="3.30.450.20">
    <property type="entry name" value="PAS domain"/>
    <property type="match status" value="2"/>
</dbReference>
<name>A0A512BPX7_9HYPH</name>
<evidence type="ECO:0000256" key="13">
    <source>
        <dbReference type="ARBA" id="ARBA00022840"/>
    </source>
</evidence>
<evidence type="ECO:0000313" key="19">
    <source>
        <dbReference type="EMBL" id="GEO13999.1"/>
    </source>
</evidence>
<keyword evidence="4" id="KW-0600">Photoreceptor protein</keyword>
<dbReference type="InterPro" id="IPR000700">
    <property type="entry name" value="PAS-assoc_C"/>
</dbReference>
<keyword evidence="15" id="KW-0843">Virulence</keyword>
<evidence type="ECO:0000256" key="11">
    <source>
        <dbReference type="ARBA" id="ARBA00022741"/>
    </source>
</evidence>
<evidence type="ECO:0000256" key="6">
    <source>
        <dbReference type="ARBA" id="ARBA00022606"/>
    </source>
</evidence>
<dbReference type="SUPFAM" id="SSF55874">
    <property type="entry name" value="ATPase domain of HSP90 chaperone/DNA topoisomerase II/histidine kinase"/>
    <property type="match status" value="1"/>
</dbReference>
<dbReference type="Gene3D" id="2.10.70.100">
    <property type="match status" value="1"/>
</dbReference>
<dbReference type="Proteomes" id="UP000321085">
    <property type="component" value="Unassembled WGS sequence"/>
</dbReference>
<evidence type="ECO:0000256" key="7">
    <source>
        <dbReference type="ARBA" id="ARBA00022630"/>
    </source>
</evidence>
<dbReference type="SMART" id="SM00091">
    <property type="entry name" value="PAS"/>
    <property type="match status" value="2"/>
</dbReference>
<evidence type="ECO:0000256" key="3">
    <source>
        <dbReference type="ARBA" id="ARBA00021740"/>
    </source>
</evidence>
<evidence type="ECO:0000259" key="18">
    <source>
        <dbReference type="PROSITE" id="PS50113"/>
    </source>
</evidence>
<dbReference type="GO" id="GO:0004673">
    <property type="term" value="F:protein histidine kinase activity"/>
    <property type="evidence" value="ECO:0007669"/>
    <property type="project" value="UniProtKB-EC"/>
</dbReference>